<evidence type="ECO:0000313" key="2">
    <source>
        <dbReference type="Proteomes" id="UP001217918"/>
    </source>
</evidence>
<sequence>MAIDEVTIYTIPLRQLSITTQIKTDTSTMQPIKILFPAMLIFGHAAHAGPVAYGLCQAGCAAVVTACYAAGGATWGVTGGASVPPTIVACDSAFGACQAACWAAVIAPTP</sequence>
<accession>A0AAD9IAH7</accession>
<evidence type="ECO:0000313" key="1">
    <source>
        <dbReference type="EMBL" id="KAK2073227.1"/>
    </source>
</evidence>
<protein>
    <submittedName>
        <fullName evidence="1">Uncharacterized protein</fullName>
    </submittedName>
</protein>
<keyword evidence="2" id="KW-1185">Reference proteome</keyword>
<gene>
    <name evidence="1" type="ORF">P8C59_007522</name>
</gene>
<organism evidence="1 2">
    <name type="scientific">Phyllachora maydis</name>
    <dbReference type="NCBI Taxonomy" id="1825666"/>
    <lineage>
        <taxon>Eukaryota</taxon>
        <taxon>Fungi</taxon>
        <taxon>Dikarya</taxon>
        <taxon>Ascomycota</taxon>
        <taxon>Pezizomycotina</taxon>
        <taxon>Sordariomycetes</taxon>
        <taxon>Sordariomycetidae</taxon>
        <taxon>Phyllachorales</taxon>
        <taxon>Phyllachoraceae</taxon>
        <taxon>Phyllachora</taxon>
    </lineage>
</organism>
<dbReference type="Proteomes" id="UP001217918">
    <property type="component" value="Unassembled WGS sequence"/>
</dbReference>
<comment type="caution">
    <text evidence="1">The sequence shown here is derived from an EMBL/GenBank/DDBJ whole genome shotgun (WGS) entry which is preliminary data.</text>
</comment>
<proteinExistence type="predicted"/>
<reference evidence="1" key="1">
    <citation type="journal article" date="2023" name="Mol. Plant Microbe Interact.">
        <title>Elucidating the Obligate Nature and Biological Capacity of an Invasive Fungal Corn Pathogen.</title>
        <authorList>
            <person name="MacCready J.S."/>
            <person name="Roggenkamp E.M."/>
            <person name="Gdanetz K."/>
            <person name="Chilvers M.I."/>
        </authorList>
    </citation>
    <scope>NUCLEOTIDE SEQUENCE</scope>
    <source>
        <strain evidence="1">PM02</strain>
    </source>
</reference>
<name>A0AAD9IAH7_9PEZI</name>
<dbReference type="AlphaFoldDB" id="A0AAD9IAH7"/>
<dbReference type="EMBL" id="JAQQPM010000006">
    <property type="protein sequence ID" value="KAK2073227.1"/>
    <property type="molecule type" value="Genomic_DNA"/>
</dbReference>
<dbReference type="PANTHER" id="PTHR37475">
    <property type="entry name" value="ZYGOTE-SPECIFIC CLASS V COPY B GENE PROTEIN"/>
    <property type="match status" value="1"/>
</dbReference>
<dbReference type="PANTHER" id="PTHR37475:SF1">
    <property type="entry name" value="ZYGOTE-SPECIFIC PROTEIN"/>
    <property type="match status" value="1"/>
</dbReference>